<keyword evidence="2" id="KW-1185">Reference proteome</keyword>
<dbReference type="EMBL" id="BPLR01003802">
    <property type="protein sequence ID" value="GIX88863.1"/>
    <property type="molecule type" value="Genomic_DNA"/>
</dbReference>
<protein>
    <submittedName>
        <fullName evidence="1">Uncharacterized protein</fullName>
    </submittedName>
</protein>
<name>A0AAV4NYM8_CAEEX</name>
<dbReference type="Proteomes" id="UP001054945">
    <property type="component" value="Unassembled WGS sequence"/>
</dbReference>
<organism evidence="1 2">
    <name type="scientific">Caerostris extrusa</name>
    <name type="common">Bark spider</name>
    <name type="synonym">Caerostris bankana</name>
    <dbReference type="NCBI Taxonomy" id="172846"/>
    <lineage>
        <taxon>Eukaryota</taxon>
        <taxon>Metazoa</taxon>
        <taxon>Ecdysozoa</taxon>
        <taxon>Arthropoda</taxon>
        <taxon>Chelicerata</taxon>
        <taxon>Arachnida</taxon>
        <taxon>Araneae</taxon>
        <taxon>Araneomorphae</taxon>
        <taxon>Entelegynae</taxon>
        <taxon>Araneoidea</taxon>
        <taxon>Araneidae</taxon>
        <taxon>Caerostris</taxon>
    </lineage>
</organism>
<dbReference type="AlphaFoldDB" id="A0AAV4NYM8"/>
<proteinExistence type="predicted"/>
<sequence length="143" mass="15584">MVVVTIVRYHSSIMEKGSDTMIENIAHHQVVAEMYGLSCVSTGPKTTTSSSPNLSNRIAYLIDVKHTRHNGRGGVKKSSKTISPRNTIINGPTKTHLSNLPDQCQQSLAILSNGQKESKKKTDTERERSLLVTLGGRVSLAGR</sequence>
<evidence type="ECO:0000313" key="2">
    <source>
        <dbReference type="Proteomes" id="UP001054945"/>
    </source>
</evidence>
<gene>
    <name evidence="1" type="ORF">CEXT_305121</name>
</gene>
<reference evidence="1 2" key="1">
    <citation type="submission" date="2021-06" db="EMBL/GenBank/DDBJ databases">
        <title>Caerostris extrusa draft genome.</title>
        <authorList>
            <person name="Kono N."/>
            <person name="Arakawa K."/>
        </authorList>
    </citation>
    <scope>NUCLEOTIDE SEQUENCE [LARGE SCALE GENOMIC DNA]</scope>
</reference>
<evidence type="ECO:0000313" key="1">
    <source>
        <dbReference type="EMBL" id="GIX88863.1"/>
    </source>
</evidence>
<accession>A0AAV4NYM8</accession>
<comment type="caution">
    <text evidence="1">The sequence shown here is derived from an EMBL/GenBank/DDBJ whole genome shotgun (WGS) entry which is preliminary data.</text>
</comment>